<keyword evidence="1" id="KW-0175">Coiled coil</keyword>
<name>Q24CG8_TETTS</name>
<reference evidence="4" key="1">
    <citation type="journal article" date="2006" name="PLoS Biol.">
        <title>Macronuclear genome sequence of the ciliate Tetrahymena thermophila, a model eukaryote.</title>
        <authorList>
            <person name="Eisen J.A."/>
            <person name="Coyne R.S."/>
            <person name="Wu M."/>
            <person name="Wu D."/>
            <person name="Thiagarajan M."/>
            <person name="Wortman J.R."/>
            <person name="Badger J.H."/>
            <person name="Ren Q."/>
            <person name="Amedeo P."/>
            <person name="Jones K.M."/>
            <person name="Tallon L.J."/>
            <person name="Delcher A.L."/>
            <person name="Salzberg S.L."/>
            <person name="Silva J.C."/>
            <person name="Haas B.J."/>
            <person name="Majoros W.H."/>
            <person name="Farzad M."/>
            <person name="Carlton J.M."/>
            <person name="Smith R.K. Jr."/>
            <person name="Garg J."/>
            <person name="Pearlman R.E."/>
            <person name="Karrer K.M."/>
            <person name="Sun L."/>
            <person name="Manning G."/>
            <person name="Elde N.C."/>
            <person name="Turkewitz A.P."/>
            <person name="Asai D.J."/>
            <person name="Wilkes D.E."/>
            <person name="Wang Y."/>
            <person name="Cai H."/>
            <person name="Collins K."/>
            <person name="Stewart B.A."/>
            <person name="Lee S.R."/>
            <person name="Wilamowska K."/>
            <person name="Weinberg Z."/>
            <person name="Ruzzo W.L."/>
            <person name="Wloga D."/>
            <person name="Gaertig J."/>
            <person name="Frankel J."/>
            <person name="Tsao C.-C."/>
            <person name="Gorovsky M.A."/>
            <person name="Keeling P.J."/>
            <person name="Waller R.F."/>
            <person name="Patron N.J."/>
            <person name="Cherry J.M."/>
            <person name="Stover N.A."/>
            <person name="Krieger C.J."/>
            <person name="del Toro C."/>
            <person name="Ryder H.F."/>
            <person name="Williamson S.C."/>
            <person name="Barbeau R.A."/>
            <person name="Hamilton E.P."/>
            <person name="Orias E."/>
        </authorList>
    </citation>
    <scope>NUCLEOTIDE SEQUENCE [LARGE SCALE GENOMIC DNA]</scope>
    <source>
        <strain evidence="4">SB210</strain>
    </source>
</reference>
<dbReference type="InParanoid" id="Q24CG8"/>
<organism evidence="3 4">
    <name type="scientific">Tetrahymena thermophila (strain SB210)</name>
    <dbReference type="NCBI Taxonomy" id="312017"/>
    <lineage>
        <taxon>Eukaryota</taxon>
        <taxon>Sar</taxon>
        <taxon>Alveolata</taxon>
        <taxon>Ciliophora</taxon>
        <taxon>Intramacronucleata</taxon>
        <taxon>Oligohymenophorea</taxon>
        <taxon>Hymenostomatida</taxon>
        <taxon>Tetrahymenina</taxon>
        <taxon>Tetrahymenidae</taxon>
        <taxon>Tetrahymena</taxon>
    </lineage>
</organism>
<keyword evidence="4" id="KW-1185">Reference proteome</keyword>
<feature type="region of interest" description="Disordered" evidence="2">
    <location>
        <begin position="17"/>
        <end position="61"/>
    </location>
</feature>
<feature type="coiled-coil region" evidence="1">
    <location>
        <begin position="68"/>
        <end position="102"/>
    </location>
</feature>
<evidence type="ECO:0000313" key="4">
    <source>
        <dbReference type="Proteomes" id="UP000009168"/>
    </source>
</evidence>
<dbReference type="RefSeq" id="XP_001025737.2">
    <property type="nucleotide sequence ID" value="XM_001025737.2"/>
</dbReference>
<dbReference type="HOGENOM" id="CLU_559608_0_0_1"/>
<accession>Q24CG8</accession>
<proteinExistence type="predicted"/>
<evidence type="ECO:0000313" key="3">
    <source>
        <dbReference type="EMBL" id="EAS05492.2"/>
    </source>
</evidence>
<dbReference type="Proteomes" id="UP000009168">
    <property type="component" value="Unassembled WGS sequence"/>
</dbReference>
<evidence type="ECO:0000256" key="1">
    <source>
        <dbReference type="SAM" id="Coils"/>
    </source>
</evidence>
<feature type="compositionally biased region" description="Basic residues" evidence="2">
    <location>
        <begin position="17"/>
        <end position="30"/>
    </location>
</feature>
<feature type="compositionally biased region" description="Polar residues" evidence="2">
    <location>
        <begin position="48"/>
        <end position="61"/>
    </location>
</feature>
<protein>
    <submittedName>
        <fullName evidence="3">Uncharacterized protein</fullName>
    </submittedName>
</protein>
<evidence type="ECO:0000256" key="2">
    <source>
        <dbReference type="SAM" id="MobiDB-lite"/>
    </source>
</evidence>
<feature type="compositionally biased region" description="Basic and acidic residues" evidence="2">
    <location>
        <begin position="33"/>
        <end position="47"/>
    </location>
</feature>
<dbReference type="KEGG" id="tet:TTHERM_00930730"/>
<gene>
    <name evidence="3" type="ORF">TTHERM_00930730</name>
</gene>
<sequence length="281" mass="33199">MSNEFCYCFDSKKKHATAKQTTTKKKKRNSLSRLEEQPHYQDSKQVQENKQNTTSIGSIDPNQYLSEIQNIKTIIQELRNDVQQLKEEKDNIEEQKHSQFQNSPFASNSTYQYILNPLKSQTDNILQQKMLKSNNIEYNKQSSQVRSSLSKQSFSFQSVKDAVREYKLNDTAFNILKGQNDQQEQIQPIVYESTLNSKNVLELQFKIKEVNYKMYAQIKNQDYDQNYLHDKLQEYQNIYLDNEQGVVETKRFGKEFLEYLILNVTTKKDEVCSDPLMLQFE</sequence>
<dbReference type="EMBL" id="GG662368">
    <property type="protein sequence ID" value="EAS05492.2"/>
    <property type="molecule type" value="Genomic_DNA"/>
</dbReference>
<dbReference type="AlphaFoldDB" id="Q24CG8"/>
<dbReference type="GeneID" id="7828602"/>